<comment type="caution">
    <text evidence="1">The sequence shown here is derived from an EMBL/GenBank/DDBJ whole genome shotgun (WGS) entry which is preliminary data.</text>
</comment>
<name>A0A5B1BRU0_MYCSI</name>
<evidence type="ECO:0000313" key="2">
    <source>
        <dbReference type="Proteomes" id="UP000324701"/>
    </source>
</evidence>
<dbReference type="EMBL" id="VTZN01000033">
    <property type="protein sequence ID" value="KAA1250751.1"/>
    <property type="molecule type" value="Genomic_DNA"/>
</dbReference>
<reference evidence="1 2" key="1">
    <citation type="submission" date="2019-09" db="EMBL/GenBank/DDBJ databases">
        <title>Report of infection by Mycobacterium simiae a patient suffering from pulmonary tuberculosis.</title>
        <authorList>
            <person name="Mohanty P.S."/>
            <person name="Bansal A.K."/>
            <person name="Singh H."/>
            <person name="Sharma S."/>
            <person name="Patil S.A."/>
            <person name="Upadhaya P."/>
            <person name="Singh P.K."/>
            <person name="Kumar D."/>
            <person name="Kumar S."/>
            <person name="Singh R.K."/>
            <person name="Chaudhary B."/>
        </authorList>
    </citation>
    <scope>NUCLEOTIDE SEQUENCE [LARGE SCALE GENOMIC DNA]</scope>
    <source>
        <strain evidence="1 2">JAL-560-SIM</strain>
    </source>
</reference>
<sequence>MSDRCDPVGETARLLVGQAGGYLRNVIREPFVTCVTCTTPVDGYERCYRCQHDRCAGVAADVVAPLVYGIERRQSGMVLRHYKDDPSAQARRQHARVLRRLLYLGITRHQACIETLVGQPVSARVAVPSLNRRPGVHPFVALAAAMKATGEDLTLSPAAGATGERLASATQFEVTSARGLTGQHILVLDDTWTTGSRAQSAALALRAAGAGHVSVMVIGRWLSPGFGRNAEFVSTRLRREYDPGICPVTGGACP</sequence>
<keyword evidence="1" id="KW-0808">Transferase</keyword>
<dbReference type="Gene3D" id="3.40.50.2020">
    <property type="match status" value="1"/>
</dbReference>
<proteinExistence type="predicted"/>
<dbReference type="RefSeq" id="WP_149653419.1">
    <property type="nucleotide sequence ID" value="NZ_VTZN01000033.1"/>
</dbReference>
<dbReference type="AlphaFoldDB" id="A0A5B1BRU0"/>
<dbReference type="SUPFAM" id="SSF53271">
    <property type="entry name" value="PRTase-like"/>
    <property type="match status" value="1"/>
</dbReference>
<dbReference type="GO" id="GO:0016757">
    <property type="term" value="F:glycosyltransferase activity"/>
    <property type="evidence" value="ECO:0007669"/>
    <property type="project" value="UniProtKB-KW"/>
</dbReference>
<evidence type="ECO:0000313" key="1">
    <source>
        <dbReference type="EMBL" id="KAA1250751.1"/>
    </source>
</evidence>
<protein>
    <submittedName>
        <fullName evidence="1">Amidophosphoribosyltransferase</fullName>
    </submittedName>
</protein>
<dbReference type="OrthoDB" id="3403421at2"/>
<gene>
    <name evidence="1" type="ORF">F0Q45_07940</name>
</gene>
<keyword evidence="1" id="KW-0328">Glycosyltransferase</keyword>
<accession>A0A5B1BRU0</accession>
<organism evidence="1 2">
    <name type="scientific">Mycobacterium simiae</name>
    <name type="common">Mycobacterium habana</name>
    <dbReference type="NCBI Taxonomy" id="1784"/>
    <lineage>
        <taxon>Bacteria</taxon>
        <taxon>Bacillati</taxon>
        <taxon>Actinomycetota</taxon>
        <taxon>Actinomycetes</taxon>
        <taxon>Mycobacteriales</taxon>
        <taxon>Mycobacteriaceae</taxon>
        <taxon>Mycobacterium</taxon>
        <taxon>Mycobacterium simiae complex</taxon>
    </lineage>
</organism>
<keyword evidence="2" id="KW-1185">Reference proteome</keyword>
<dbReference type="Proteomes" id="UP000324701">
    <property type="component" value="Unassembled WGS sequence"/>
</dbReference>
<dbReference type="InterPro" id="IPR029057">
    <property type="entry name" value="PRTase-like"/>
</dbReference>